<evidence type="ECO:0000256" key="2">
    <source>
        <dbReference type="SAM" id="SignalP"/>
    </source>
</evidence>
<feature type="chain" id="PRO_5035445704" evidence="2">
    <location>
        <begin position="22"/>
        <end position="237"/>
    </location>
</feature>
<dbReference type="Proteomes" id="UP000812966">
    <property type="component" value="Unassembled WGS sequence"/>
</dbReference>
<keyword evidence="4" id="KW-1185">Reference proteome</keyword>
<sequence>MFAKQIITSILLAVAMTSVTAAPTVNERDIAIKGLTGGDFHLKQNDVDLEHSLRQRQMGGNAYTGASGNTDGGDAITYQGMGQGNRNGANNGGLLGGNGGLLGGSLLNLKAANMGGNGGRGGQSTTGNAHGGNGGAAMQQPAPAPAPQQNNAAPAPQQDHAAPAPQQNNAAPAPAPASAPMAGTGGNAYTGASGSAQGGNAVTHQEGLINADLLNLGGGNGGRGGMSGSGSAYAGHA</sequence>
<feature type="compositionally biased region" description="Gly residues" evidence="1">
    <location>
        <begin position="117"/>
        <end position="135"/>
    </location>
</feature>
<feature type="compositionally biased region" description="Low complexity" evidence="1">
    <location>
        <begin position="136"/>
        <end position="182"/>
    </location>
</feature>
<comment type="caution">
    <text evidence="3">The sequence shown here is derived from an EMBL/GenBank/DDBJ whole genome shotgun (WGS) entry which is preliminary data.</text>
</comment>
<name>A0A8K0NSF1_9TREE</name>
<evidence type="ECO:0000313" key="4">
    <source>
        <dbReference type="Proteomes" id="UP000812966"/>
    </source>
</evidence>
<evidence type="ECO:0000313" key="3">
    <source>
        <dbReference type="EMBL" id="KAG7562745.1"/>
    </source>
</evidence>
<feature type="region of interest" description="Disordered" evidence="1">
    <location>
        <begin position="117"/>
        <end position="200"/>
    </location>
</feature>
<feature type="signal peptide" evidence="2">
    <location>
        <begin position="1"/>
        <end position="21"/>
    </location>
</feature>
<evidence type="ECO:0000256" key="1">
    <source>
        <dbReference type="SAM" id="MobiDB-lite"/>
    </source>
</evidence>
<accession>A0A8K0NSF1</accession>
<gene>
    <name evidence="3" type="ORF">FFLO_01806</name>
</gene>
<proteinExistence type="predicted"/>
<organism evidence="3 4">
    <name type="scientific">Filobasidium floriforme</name>
    <dbReference type="NCBI Taxonomy" id="5210"/>
    <lineage>
        <taxon>Eukaryota</taxon>
        <taxon>Fungi</taxon>
        <taxon>Dikarya</taxon>
        <taxon>Basidiomycota</taxon>
        <taxon>Agaricomycotina</taxon>
        <taxon>Tremellomycetes</taxon>
        <taxon>Filobasidiales</taxon>
        <taxon>Filobasidiaceae</taxon>
        <taxon>Filobasidium</taxon>
    </lineage>
</organism>
<protein>
    <submittedName>
        <fullName evidence="3">Uncharacterized protein</fullName>
    </submittedName>
</protein>
<dbReference type="EMBL" id="JABELV010000026">
    <property type="protein sequence ID" value="KAG7562745.1"/>
    <property type="molecule type" value="Genomic_DNA"/>
</dbReference>
<feature type="compositionally biased region" description="Polar residues" evidence="1">
    <location>
        <begin position="190"/>
        <end position="200"/>
    </location>
</feature>
<reference evidence="3" key="1">
    <citation type="submission" date="2020-04" db="EMBL/GenBank/DDBJ databases">
        <title>Analysis of mating type loci in Filobasidium floriforme.</title>
        <authorList>
            <person name="Nowrousian M."/>
        </authorList>
    </citation>
    <scope>NUCLEOTIDE SEQUENCE</scope>
    <source>
        <strain evidence="3">CBS 6242</strain>
    </source>
</reference>
<keyword evidence="2" id="KW-0732">Signal</keyword>
<dbReference type="AlphaFoldDB" id="A0A8K0NSF1"/>